<evidence type="ECO:0000256" key="6">
    <source>
        <dbReference type="ARBA" id="ARBA00022679"/>
    </source>
</evidence>
<dbReference type="EMBL" id="FO082060">
    <property type="protein sequence ID" value="CCE24216.1"/>
    <property type="molecule type" value="Genomic_DNA"/>
</dbReference>
<evidence type="ECO:0000256" key="4">
    <source>
        <dbReference type="ARBA" id="ARBA00012591"/>
    </source>
</evidence>
<dbReference type="Gene3D" id="3.40.50.2000">
    <property type="entry name" value="Glycogen Phosphorylase B"/>
    <property type="match status" value="3"/>
</dbReference>
<dbReference type="KEGG" id="mah:MEALZ_2538"/>
<evidence type="ECO:0000313" key="11">
    <source>
        <dbReference type="Proteomes" id="UP000008315"/>
    </source>
</evidence>
<keyword evidence="8" id="KW-0119">Carbohydrate metabolism</keyword>
<dbReference type="NCBIfam" id="TIGR02094">
    <property type="entry name" value="more_P_ylases"/>
    <property type="match status" value="1"/>
</dbReference>
<comment type="function">
    <text evidence="9">Phosphorylase is an important allosteric enzyme in carbohydrate metabolism. Enzymes from different sources differ in their regulatory mechanisms and in their natural substrates. However, all known phosphorylases share catalytic and structural properties.</text>
</comment>
<dbReference type="SUPFAM" id="SSF53756">
    <property type="entry name" value="UDP-Glycosyltransferase/glycogen phosphorylase"/>
    <property type="match status" value="1"/>
</dbReference>
<evidence type="ECO:0000256" key="3">
    <source>
        <dbReference type="ARBA" id="ARBA00006047"/>
    </source>
</evidence>
<dbReference type="Proteomes" id="UP000008315">
    <property type="component" value="Chromosome"/>
</dbReference>
<evidence type="ECO:0000256" key="9">
    <source>
        <dbReference type="ARBA" id="ARBA00025174"/>
    </source>
</evidence>
<gene>
    <name evidence="10" type="ordered locus">MEALZ_2538</name>
</gene>
<evidence type="ECO:0000256" key="5">
    <source>
        <dbReference type="ARBA" id="ARBA00022676"/>
    </source>
</evidence>
<dbReference type="GO" id="GO:0005975">
    <property type="term" value="P:carbohydrate metabolic process"/>
    <property type="evidence" value="ECO:0007669"/>
    <property type="project" value="InterPro"/>
</dbReference>
<evidence type="ECO:0000256" key="2">
    <source>
        <dbReference type="ARBA" id="ARBA00001933"/>
    </source>
</evidence>
<accession>G4SX60</accession>
<reference evidence="11" key="1">
    <citation type="journal article" date="2012" name="J. Bacteriol.">
        <title>Genome sequence of the haloalkaliphilic methanotrophic bacterium Methylomicrobium alcaliphilum 20Z.</title>
        <authorList>
            <person name="Vuilleumier S."/>
            <person name="Khmelenina V.N."/>
            <person name="Bringel F."/>
            <person name="Reshetnikov A.S."/>
            <person name="Lajus A."/>
            <person name="Mangenot S."/>
            <person name="Rouy Z."/>
            <person name="Op den Camp H.J."/>
            <person name="Jetten M.S."/>
            <person name="Dispirito A.A."/>
            <person name="Dunfield P."/>
            <person name="Klotz M.G."/>
            <person name="Semrau J.D."/>
            <person name="Stein L.Y."/>
            <person name="Barbe V."/>
            <person name="Medigue C."/>
            <person name="Trotsenko Y.A."/>
            <person name="Kalyuzhnaya M.G."/>
        </authorList>
    </citation>
    <scope>NUCLEOTIDE SEQUENCE [LARGE SCALE GENOMIC DNA]</scope>
    <source>
        <strain evidence="11">DSM 19304 / NCIMB 14124 / VKM B-2133 / 20Z</strain>
    </source>
</reference>
<dbReference type="InterPro" id="IPR052182">
    <property type="entry name" value="Glycogen/Maltodextrin_Phosph"/>
</dbReference>
<evidence type="ECO:0000313" key="10">
    <source>
        <dbReference type="EMBL" id="CCE24216.1"/>
    </source>
</evidence>
<proteinExistence type="inferred from homology"/>
<dbReference type="HOGENOM" id="CLU_015112_0_0_6"/>
<dbReference type="RefSeq" id="WP_014148992.1">
    <property type="nucleotide sequence ID" value="NC_016112.1"/>
</dbReference>
<dbReference type="AlphaFoldDB" id="G4SX60"/>
<dbReference type="PANTHER" id="PTHR42655:SF1">
    <property type="entry name" value="GLYCOGEN PHOSPHORYLASE"/>
    <property type="match status" value="1"/>
</dbReference>
<dbReference type="PROSITE" id="PS00102">
    <property type="entry name" value="PHOSPHORYLASE"/>
    <property type="match status" value="1"/>
</dbReference>
<keyword evidence="7" id="KW-0663">Pyridoxal phosphate</keyword>
<evidence type="ECO:0000256" key="7">
    <source>
        <dbReference type="ARBA" id="ARBA00022898"/>
    </source>
</evidence>
<dbReference type="STRING" id="1091494.MEALZ_2538"/>
<comment type="cofactor">
    <cofactor evidence="2">
        <name>pyridoxal 5'-phosphate</name>
        <dbReference type="ChEBI" id="CHEBI:597326"/>
    </cofactor>
</comment>
<organism evidence="10 11">
    <name type="scientific">Methylotuvimicrobium alcaliphilum (strain DSM 19304 / NCIMB 14124 / VKM B-2133 / 20Z)</name>
    <name type="common">Methylomicrobium alcaliphilum</name>
    <dbReference type="NCBI Taxonomy" id="1091494"/>
    <lineage>
        <taxon>Bacteria</taxon>
        <taxon>Pseudomonadati</taxon>
        <taxon>Pseudomonadota</taxon>
        <taxon>Gammaproteobacteria</taxon>
        <taxon>Methylococcales</taxon>
        <taxon>Methylococcaceae</taxon>
        <taxon>Methylotuvimicrobium</taxon>
    </lineage>
</organism>
<evidence type="ECO:0000256" key="1">
    <source>
        <dbReference type="ARBA" id="ARBA00001275"/>
    </source>
</evidence>
<dbReference type="GO" id="GO:0008184">
    <property type="term" value="F:glycogen phosphorylase activity"/>
    <property type="evidence" value="ECO:0007669"/>
    <property type="project" value="InterPro"/>
</dbReference>
<dbReference type="Pfam" id="PF00343">
    <property type="entry name" value="Phosphorylase"/>
    <property type="match status" value="1"/>
</dbReference>
<dbReference type="PATRIC" id="fig|271065.3.peg.2614"/>
<dbReference type="InterPro" id="IPR000811">
    <property type="entry name" value="Glyco_trans_35"/>
</dbReference>
<comment type="similarity">
    <text evidence="3">Belongs to the glycogen phosphorylase family.</text>
</comment>
<sequence length="578" mass="65463">MSKAQQFKIEVDSVTDEARIAYFSMEIALHPAMPTYSGGLGILAGDMIRAAADRELPMVAVTLLHRKGYFYQRLDSGGIQTEDSVEWVVEDFLQELPQRAAVSIENRTVHLRAWRYEVRGCTGGIVPVYLLDSNLAENAEWDRGLTHWLYGGDQHYRLCQEVVLGMGGVSMLRALGHHGIERFHMNEGHASLLPIALLDEQAERAGHDRFTQEDVEVVRRHCVFTTHTPVPAGHDRFPSELINRVLGRVETEAMKEVLLWDDYLNMTYLALNLSHYVNGVAKKHAEVLRQMFAQYRIDSITNGVHATTWTSPPFQALFDQHVPGWREDNFTLRYVLGIPPQEVWQAHDQAKRQLIDHVNRVTNVGMDAQDLTIGFARRDATYKRGDLIFRDIERLKAISAGVGRFQIIYAGKAHPQDQQGKDLIQRIYQARDALRGHVKIAYLPNYDWPLAQLMTAGVDIWLNTPQPPLEASGTSGMKAALNGVPSLSILDGWWIEGCIEGVTGWAIGELQAAVNIEEERSAQDAAALYDKLEQVVVPLFYHDRERFIDVMRHTIALNGSFFNTQRMVLQYVTKAYIH</sequence>
<dbReference type="InterPro" id="IPR035090">
    <property type="entry name" value="Pyridoxal_P_attach_site"/>
</dbReference>
<protein>
    <recommendedName>
        <fullName evidence="4">glycogen phosphorylase</fullName>
        <ecNumber evidence="4">2.4.1.1</ecNumber>
    </recommendedName>
</protein>
<name>G4SX60_META2</name>
<comment type="catalytic activity">
    <reaction evidence="1">
        <text>[(1-&gt;4)-alpha-D-glucosyl](n) + phosphate = [(1-&gt;4)-alpha-D-glucosyl](n-1) + alpha-D-glucose 1-phosphate</text>
        <dbReference type="Rhea" id="RHEA:41732"/>
        <dbReference type="Rhea" id="RHEA-COMP:9584"/>
        <dbReference type="Rhea" id="RHEA-COMP:9586"/>
        <dbReference type="ChEBI" id="CHEBI:15444"/>
        <dbReference type="ChEBI" id="CHEBI:43474"/>
        <dbReference type="ChEBI" id="CHEBI:58601"/>
        <dbReference type="EC" id="2.4.1.1"/>
    </reaction>
</comment>
<dbReference type="InterPro" id="IPR011834">
    <property type="entry name" value="Agluc_phsphrylas"/>
</dbReference>
<dbReference type="PANTHER" id="PTHR42655">
    <property type="entry name" value="GLYCOGEN PHOSPHORYLASE"/>
    <property type="match status" value="1"/>
</dbReference>
<keyword evidence="6" id="KW-0808">Transferase</keyword>
<dbReference type="GO" id="GO:0030170">
    <property type="term" value="F:pyridoxal phosphate binding"/>
    <property type="evidence" value="ECO:0007669"/>
    <property type="project" value="InterPro"/>
</dbReference>
<dbReference type="EC" id="2.4.1.1" evidence="4"/>
<keyword evidence="5" id="KW-0328">Glycosyltransferase</keyword>
<evidence type="ECO:0000256" key="8">
    <source>
        <dbReference type="ARBA" id="ARBA00023277"/>
    </source>
</evidence>
<keyword evidence="11" id="KW-1185">Reference proteome</keyword>